<keyword evidence="2" id="KW-1185">Reference proteome</keyword>
<gene>
    <name evidence="1" type="ORF">OH76DRAFT_1397515</name>
</gene>
<reference evidence="1 2" key="1">
    <citation type="journal article" date="2018" name="Biotechnol. Biofuels">
        <title>Integrative visual omics of the white-rot fungus Polyporus brumalis exposes the biotechnological potential of its oxidative enzymes for delignifying raw plant biomass.</title>
        <authorList>
            <person name="Miyauchi S."/>
            <person name="Rancon A."/>
            <person name="Drula E."/>
            <person name="Hage H."/>
            <person name="Chaduli D."/>
            <person name="Favel A."/>
            <person name="Grisel S."/>
            <person name="Henrissat B."/>
            <person name="Herpoel-Gimbert I."/>
            <person name="Ruiz-Duenas F.J."/>
            <person name="Chevret D."/>
            <person name="Hainaut M."/>
            <person name="Lin J."/>
            <person name="Wang M."/>
            <person name="Pangilinan J."/>
            <person name="Lipzen A."/>
            <person name="Lesage-Meessen L."/>
            <person name="Navarro D."/>
            <person name="Riley R."/>
            <person name="Grigoriev I.V."/>
            <person name="Zhou S."/>
            <person name="Raouche S."/>
            <person name="Rosso M.N."/>
        </authorList>
    </citation>
    <scope>NUCLEOTIDE SEQUENCE [LARGE SCALE GENOMIC DNA]</scope>
    <source>
        <strain evidence="1 2">BRFM 1820</strain>
    </source>
</reference>
<feature type="non-terminal residue" evidence="1">
    <location>
        <position position="1"/>
    </location>
</feature>
<proteinExistence type="predicted"/>
<dbReference type="AlphaFoldDB" id="A0A371DRG7"/>
<dbReference type="EMBL" id="KZ857383">
    <property type="protein sequence ID" value="RDX55140.1"/>
    <property type="molecule type" value="Genomic_DNA"/>
</dbReference>
<organism evidence="1 2">
    <name type="scientific">Lentinus brumalis</name>
    <dbReference type="NCBI Taxonomy" id="2498619"/>
    <lineage>
        <taxon>Eukaryota</taxon>
        <taxon>Fungi</taxon>
        <taxon>Dikarya</taxon>
        <taxon>Basidiomycota</taxon>
        <taxon>Agaricomycotina</taxon>
        <taxon>Agaricomycetes</taxon>
        <taxon>Polyporales</taxon>
        <taxon>Polyporaceae</taxon>
        <taxon>Lentinus</taxon>
    </lineage>
</organism>
<name>A0A371DRG7_9APHY</name>
<dbReference type="Proteomes" id="UP000256964">
    <property type="component" value="Unassembled WGS sequence"/>
</dbReference>
<dbReference type="OrthoDB" id="2751905at2759"/>
<accession>A0A371DRG7</accession>
<evidence type="ECO:0000313" key="1">
    <source>
        <dbReference type="EMBL" id="RDX55140.1"/>
    </source>
</evidence>
<sequence>MMMKTSKLLYLQGAKLLLSEMVILRSEDDIVSFIAFMLGGPENLDRFRHPLKVHITAEFLSPQGAAHLRDFLFDYGHMLLFRVLAIAHAEQILATGPYLPEAFAEIDFIGRLSLREAGLLVRAMFQEMRNEVLNVTVAFELPTLKWRGRYSDSYQNNPIVVLAPLCNTLYSVSGTWGATNPTRDVYEGIIFHGVVSLQLHTRVPIHVRHYAYAFPNVVDLDVSTSVDEEENLSVYQDWHDRNSTAQRVHGSWPRLDYFCGTALDWWALALECEVERMEMPDLLGRQFALFAEQLRTARPKYLVIDVGASTVVLEEFGTLFRQPEKASTLSRLAALRLDISFDPFDRHELDPSSMLDMLVVACAGAAQLQWLQVSLDCWRLRFDYNGLHRDTPMEDVPISPPEVFFQKLDLHALARRLRREIPTLRAVSVRMRSLRGREPDTVHLGEPLPPDAEWDRVDQHLAEIP</sequence>
<evidence type="ECO:0008006" key="3">
    <source>
        <dbReference type="Google" id="ProtNLM"/>
    </source>
</evidence>
<protein>
    <recommendedName>
        <fullName evidence="3">F-box domain-containing protein</fullName>
    </recommendedName>
</protein>
<evidence type="ECO:0000313" key="2">
    <source>
        <dbReference type="Proteomes" id="UP000256964"/>
    </source>
</evidence>